<feature type="compositionally biased region" description="Low complexity" evidence="1">
    <location>
        <begin position="970"/>
        <end position="1021"/>
    </location>
</feature>
<evidence type="ECO:0000313" key="4">
    <source>
        <dbReference type="Proteomes" id="UP000215902"/>
    </source>
</evidence>
<evidence type="ECO:0000256" key="1">
    <source>
        <dbReference type="SAM" id="MobiDB-lite"/>
    </source>
</evidence>
<dbReference type="PANTHER" id="PTHR16442">
    <property type="entry name" value="RING FINGER PROTEIN 17"/>
    <property type="match status" value="1"/>
</dbReference>
<dbReference type="OrthoDB" id="9989103at2759"/>
<dbReference type="Proteomes" id="UP000215902">
    <property type="component" value="Unassembled WGS sequence"/>
</dbReference>
<dbReference type="PROSITE" id="PS50304">
    <property type="entry name" value="TUDOR"/>
    <property type="match status" value="3"/>
</dbReference>
<dbReference type="EMBL" id="NIVC01001915">
    <property type="protein sequence ID" value="PAA62623.1"/>
    <property type="molecule type" value="Genomic_DNA"/>
</dbReference>
<dbReference type="CDD" id="cd20379">
    <property type="entry name" value="Tudor_dTUD-like"/>
    <property type="match status" value="1"/>
</dbReference>
<dbReference type="InterPro" id="IPR002999">
    <property type="entry name" value="Tudor"/>
</dbReference>
<feature type="region of interest" description="Disordered" evidence="1">
    <location>
        <begin position="774"/>
        <end position="807"/>
    </location>
</feature>
<feature type="domain" description="Tudor" evidence="2">
    <location>
        <begin position="650"/>
        <end position="710"/>
    </location>
</feature>
<evidence type="ECO:0000313" key="3">
    <source>
        <dbReference type="EMBL" id="PAA62623.1"/>
    </source>
</evidence>
<accession>A0A267EM61</accession>
<protein>
    <recommendedName>
        <fullName evidence="2">Tudor domain-containing protein</fullName>
    </recommendedName>
</protein>
<dbReference type="Gene3D" id="2.30.30.140">
    <property type="match status" value="3"/>
</dbReference>
<gene>
    <name evidence="3" type="ORF">BOX15_Mlig030580g2</name>
</gene>
<name>A0A267EM61_9PLAT</name>
<feature type="non-terminal residue" evidence="3">
    <location>
        <position position="1"/>
    </location>
</feature>
<feature type="domain" description="Tudor" evidence="2">
    <location>
        <begin position="58"/>
        <end position="118"/>
    </location>
</feature>
<reference evidence="3 4" key="1">
    <citation type="submission" date="2017-06" db="EMBL/GenBank/DDBJ databases">
        <title>A platform for efficient transgenesis in Macrostomum lignano, a flatworm model organism for stem cell research.</title>
        <authorList>
            <person name="Berezikov E."/>
        </authorList>
    </citation>
    <scope>NUCLEOTIDE SEQUENCE [LARGE SCALE GENOMIC DNA]</scope>
    <source>
        <strain evidence="3">DV1</strain>
        <tissue evidence="3">Whole organism</tissue>
    </source>
</reference>
<keyword evidence="4" id="KW-1185">Reference proteome</keyword>
<organism evidence="3 4">
    <name type="scientific">Macrostomum lignano</name>
    <dbReference type="NCBI Taxonomy" id="282301"/>
    <lineage>
        <taxon>Eukaryota</taxon>
        <taxon>Metazoa</taxon>
        <taxon>Spiralia</taxon>
        <taxon>Lophotrochozoa</taxon>
        <taxon>Platyhelminthes</taxon>
        <taxon>Rhabditophora</taxon>
        <taxon>Macrostomorpha</taxon>
        <taxon>Macrostomida</taxon>
        <taxon>Macrostomidae</taxon>
        <taxon>Macrostomum</taxon>
    </lineage>
</organism>
<sequence length="1211" mass="133023">SNMNTIPTGWHLCACTNFKSPRSFHVQLRDDGGSGLRMLTKDLIKHHRSMQNVEIQPVLQPGRLVCAFQPDTGLAYRARVLPPNNYLSSVSVETLDFGEQLKFSAADLTPLPDELADRMPPQAVHCRLAGLGNSWPEVASSSLAERMLELESGADEEADDVKLWVEFPAATAETPVPVELSSEQGEQLNPWFLSLSGVQPEERPSPAAAVTDNGDNPWFAADVSHVTDDDGQLLVHLLKRSDRRKLDQLAADLDAFLRSAPLMSPPSPPPPSAAVRQVLFVARLPQRGPVRIRFEASAAAVSRRLLRLVDFGCTVVDLAAVPSLEPLPLDHPLAKLDPFCIACRPVSAAAKEVSTVGAAVSVNLLSLADAHRLIWLADLRPLEPGIPPYAAASRLKVGQTQPALLCWLDPATGTGRFLLRDDRRHLRRLADKLPGQDVSPATPPLPAGTPVMLAATPTAPARRATLLMELPDGAGPESHCRLLLVDYGVEVVAKLAELTVAPRTVASTPAWSLTARLANFGQADFPTGQLQCGRLTVVSVSLGSTVEVSFSPDLSLLPELLHALKPASNSKKHSPTAETVGLPAAYPVRTPVKGRDSCVVLHADHAASLHILMDCDAAIAKRIADRLSRYRPPARPGRGGGDQADNAEDNFPRDSACLAMDQRDACWRRALVLSQGESGGHYLVRLVDTGRLACLPGSLLAPLPDSLAEQPPCALHCSLANLQPGELAGPSVIASLRKLIGRPAIVTFTCWRASGVQVALEVNGRDVLTRLRQLRDQQQQQSPSSRRQSNSSESSAQQQQQQNPQTLQSAFQFQPQNQTLPQQQQQQNPQTLQSAFQFQPQNQTLPQQQQQQQNPQTLQSAFQFQPQNQTLPQQQQQQNPQTLQSAFQFQPQNQTLPQQQQQQNPQTLQSAFQFQPQNQTLPQQQQQQQNPQTLQSAFQFQPQNQTLPQQQQQQQNPQTLQSAFQFQPQNQTLPQQQQQNQPDRPQQQQQNQPDRPQQQQQNQPDLPQQQQQNQPDRPQQQSEEQSTIPAGNFPPQFVGLVCHACRIGPEELALFAQRVDEQTRLEELHELLQERAADQPALSAAELTVGTPCIALYEEDWYRARIVEPADAAGRLRVRFVDYGNESFGSAADELRVRRVPVSAAGVPALAAECRLRPPAGRRFADGCAAKLIALGEEDDGGLQLRLTSPRQPEGWWRAEVLDDRAATLLE</sequence>
<evidence type="ECO:0000259" key="2">
    <source>
        <dbReference type="PROSITE" id="PS50304"/>
    </source>
</evidence>
<dbReference type="SMART" id="SM00333">
    <property type="entry name" value="TUDOR"/>
    <property type="match status" value="3"/>
</dbReference>
<feature type="compositionally biased region" description="Low complexity" evidence="1">
    <location>
        <begin position="776"/>
        <end position="807"/>
    </location>
</feature>
<feature type="domain" description="Tudor" evidence="2">
    <location>
        <begin position="1086"/>
        <end position="1144"/>
    </location>
</feature>
<dbReference type="SUPFAM" id="SSF63748">
    <property type="entry name" value="Tudor/PWWP/MBT"/>
    <property type="match status" value="3"/>
</dbReference>
<proteinExistence type="predicted"/>
<dbReference type="PANTHER" id="PTHR16442:SF1">
    <property type="entry name" value="RING FINGER PROTEIN 17"/>
    <property type="match status" value="1"/>
</dbReference>
<comment type="caution">
    <text evidence="3">The sequence shown here is derived from an EMBL/GenBank/DDBJ whole genome shotgun (WGS) entry which is preliminary data.</text>
</comment>
<feature type="region of interest" description="Disordered" evidence="1">
    <location>
        <begin position="630"/>
        <end position="650"/>
    </location>
</feature>
<dbReference type="Pfam" id="PF00567">
    <property type="entry name" value="TUDOR"/>
    <property type="match status" value="3"/>
</dbReference>
<dbReference type="AlphaFoldDB" id="A0A267EM61"/>
<feature type="region of interest" description="Disordered" evidence="1">
    <location>
        <begin position="970"/>
        <end position="1032"/>
    </location>
</feature>